<organism evidence="1">
    <name type="scientific">marine sediment metagenome</name>
    <dbReference type="NCBI Taxonomy" id="412755"/>
    <lineage>
        <taxon>unclassified sequences</taxon>
        <taxon>metagenomes</taxon>
        <taxon>ecological metagenomes</taxon>
    </lineage>
</organism>
<protein>
    <submittedName>
        <fullName evidence="1">Uncharacterized protein</fullName>
    </submittedName>
</protein>
<comment type="caution">
    <text evidence="1">The sequence shown here is derived from an EMBL/GenBank/DDBJ whole genome shotgun (WGS) entry which is preliminary data.</text>
</comment>
<evidence type="ECO:0000313" key="1">
    <source>
        <dbReference type="EMBL" id="KKL65804.1"/>
    </source>
</evidence>
<name>A0A0F9DVM1_9ZZZZ</name>
<dbReference type="AlphaFoldDB" id="A0A0F9DVM1"/>
<dbReference type="EMBL" id="LAZR01027415">
    <property type="protein sequence ID" value="KKL65804.1"/>
    <property type="molecule type" value="Genomic_DNA"/>
</dbReference>
<accession>A0A0F9DVM1</accession>
<proteinExistence type="predicted"/>
<sequence length="150" mass="16221">MPMGKDAKLYRDSATRIAWVTSGPATLVEITSVRDLTLPGERHVGDTSMRGDDHDSGDVGAISSKEISFNLAHRDTDTSRDALRTAFEGRATIPLAILNGARTTVGSRGLWADWKVSKFEEVQTLTGAIEYNVTVVKFATLVPSAWVIAS</sequence>
<gene>
    <name evidence="1" type="ORF">LCGC14_2151320</name>
</gene>
<reference evidence="1" key="1">
    <citation type="journal article" date="2015" name="Nature">
        <title>Complex archaea that bridge the gap between prokaryotes and eukaryotes.</title>
        <authorList>
            <person name="Spang A."/>
            <person name="Saw J.H."/>
            <person name="Jorgensen S.L."/>
            <person name="Zaremba-Niedzwiedzka K."/>
            <person name="Martijn J."/>
            <person name="Lind A.E."/>
            <person name="van Eijk R."/>
            <person name="Schleper C."/>
            <person name="Guy L."/>
            <person name="Ettema T.J."/>
        </authorList>
    </citation>
    <scope>NUCLEOTIDE SEQUENCE</scope>
</reference>